<dbReference type="InterPro" id="IPR006586">
    <property type="entry name" value="ADAM_Cys-rich"/>
</dbReference>
<dbReference type="GO" id="GO:0008270">
    <property type="term" value="F:zinc ion binding"/>
    <property type="evidence" value="ECO:0007669"/>
    <property type="project" value="InterPro"/>
</dbReference>
<evidence type="ECO:0000256" key="10">
    <source>
        <dbReference type="ARBA" id="ARBA00023145"/>
    </source>
</evidence>
<dbReference type="Pfam" id="PF01421">
    <property type="entry name" value="Reprolysin"/>
    <property type="match status" value="1"/>
</dbReference>
<feature type="disulfide bond" evidence="18">
    <location>
        <begin position="579"/>
        <end position="608"/>
    </location>
</feature>
<comment type="cofactor">
    <cofactor evidence="17">
        <name>Zn(2+)</name>
        <dbReference type="ChEBI" id="CHEBI:29105"/>
    </cofactor>
    <text evidence="17">Binds 1 zinc ion per subunit.</text>
</comment>
<dbReference type="FunFam" id="3.40.390.10:FF:000001">
    <property type="entry name" value="A disintegrin and metalloproteinase with thrombospondin motifs 1"/>
    <property type="match status" value="1"/>
</dbReference>
<dbReference type="GO" id="GO:0030198">
    <property type="term" value="P:extracellular matrix organization"/>
    <property type="evidence" value="ECO:0007669"/>
    <property type="project" value="InterPro"/>
</dbReference>
<feature type="binding site" evidence="17">
    <location>
        <position position="506"/>
    </location>
    <ligand>
        <name>Ca(2+)</name>
        <dbReference type="ChEBI" id="CHEBI:29108"/>
        <label>2</label>
    </ligand>
</feature>
<keyword evidence="17" id="KW-0106">Calcium</keyword>
<dbReference type="InterPro" id="IPR013276">
    <property type="entry name" value="Pept_M12B_ADAM-TS5"/>
</dbReference>
<evidence type="ECO:0000256" key="2">
    <source>
        <dbReference type="ARBA" id="ARBA00022525"/>
    </source>
</evidence>
<dbReference type="FunFam" id="3.40.1620.60:FF:000006">
    <property type="entry name" value="A disintegrin and metalloproteinase with thrombospondin motifs 5"/>
    <property type="match status" value="1"/>
</dbReference>
<dbReference type="GO" id="GO:0006508">
    <property type="term" value="P:proteolysis"/>
    <property type="evidence" value="ECO:0007669"/>
    <property type="project" value="UniProtKB-KW"/>
</dbReference>
<evidence type="ECO:0000313" key="24">
    <source>
        <dbReference type="Proteomes" id="UP000081671"/>
    </source>
</evidence>
<keyword evidence="2" id="KW-0964">Secreted</keyword>
<feature type="binding site" evidence="17 21">
    <location>
        <position position="567"/>
    </location>
    <ligand>
        <name>Zn(2+)</name>
        <dbReference type="ChEBI" id="CHEBI:29105"/>
        <note>catalytic</note>
    </ligand>
</feature>
<keyword evidence="24" id="KW-1185">Reference proteome</keyword>
<dbReference type="Proteomes" id="UP000081671">
    <property type="component" value="Unplaced"/>
</dbReference>
<dbReference type="InterPro" id="IPR013273">
    <property type="entry name" value="ADAMTS/ADAMTS-like"/>
</dbReference>
<feature type="glycosylation site" description="N-linked (GlcNAc...) asparagine" evidence="20">
    <location>
        <position position="881"/>
    </location>
</feature>
<keyword evidence="7" id="KW-0378">Hydrolase</keyword>
<dbReference type="Pfam" id="PF19030">
    <property type="entry name" value="TSP1_ADAMTS"/>
    <property type="match status" value="1"/>
</dbReference>
<feature type="disulfide bond" evidence="18">
    <location>
        <begin position="495"/>
        <end position="547"/>
    </location>
</feature>
<evidence type="ECO:0000256" key="17">
    <source>
        <dbReference type="PIRSR" id="PIRSR613273-2"/>
    </source>
</evidence>
<evidence type="ECO:0000256" key="6">
    <source>
        <dbReference type="ARBA" id="ARBA00022723"/>
    </source>
</evidence>
<feature type="disulfide bond" evidence="18">
    <location>
        <begin position="747"/>
        <end position="759"/>
    </location>
</feature>
<dbReference type="Pfam" id="PF05986">
    <property type="entry name" value="ADAMTS_spacer1"/>
    <property type="match status" value="1"/>
</dbReference>
<dbReference type="InterPro" id="IPR001590">
    <property type="entry name" value="Peptidase_M12B"/>
</dbReference>
<feature type="glycosylation site" description="N-linked (GlcNAc...) asparagine" evidence="20">
    <location>
        <position position="651"/>
    </location>
</feature>
<evidence type="ECO:0000256" key="20">
    <source>
        <dbReference type="PIRSR" id="PIRSR613276-4"/>
    </source>
</evidence>
<name>A0A1S3G2M4_DIPOR</name>
<keyword evidence="5" id="KW-0165">Cleavage on pair of basic residues</keyword>
<evidence type="ECO:0000256" key="9">
    <source>
        <dbReference type="ARBA" id="ARBA00023049"/>
    </source>
</evidence>
<evidence type="ECO:0000256" key="11">
    <source>
        <dbReference type="ARBA" id="ARBA00023157"/>
    </source>
</evidence>
<dbReference type="PRINTS" id="PR01857">
    <property type="entry name" value="ADAMTSFAMILY"/>
</dbReference>
<keyword evidence="8 17" id="KW-0862">Zinc</keyword>
<dbReference type="InterPro" id="IPR010294">
    <property type="entry name" value="ADAMTS_spacer1"/>
</dbReference>
<evidence type="ECO:0000256" key="12">
    <source>
        <dbReference type="ARBA" id="ARBA00023180"/>
    </source>
</evidence>
<dbReference type="PRINTS" id="PR01860">
    <property type="entry name" value="ADAMTS5"/>
</dbReference>
<sequence length="1083" mass="118420">MINCRTAAAVLGISEAEQDGTLRILLDSFLPGYLWIHPRMTARGQTPLAPEVAITRKFLWLRLIDRLWALEKGSLKKGCWRWGVCLGGGLHSKPRSSRAALQGRHRTPCSALGIATRQEVPAAARWSRCSAGGGWEKLVSPEPEPSKGWSSNRLGREKAGNSKAGDSWGGSERRMGGQRTSRKLKAAASAPSRALSEMPEHWGLQKPSGSLGPWTPGPPRASRGLVQNVDRLYSGGGKAGYLVYAGGRRFLLDLERDDSLGAAGWVPAGGGLSAPGRRHRGRCFYRGTVDGSPRSLAVFDLCGGLDGFFAVKHARYTLKPLARGPWAEADADAQRVYGDGSTPILHVYTREGFSFETLPPRASCETPTSPPGSHERPPVRGHPGPRAAALAPRLPNSAPAGAPGPQTWWRRRRRSISRARQVELLLVADASMARMYGRGLQHYLLTLASIANRLYSHASIENHIRLAVVKVVVLGDKDKSLEVSKNAATTLKNFCKWQHQHNQLEDDHEEHHDAAILFTREDLCGHHSCDTLGMADVGTICSPERSCAVIEDDGLHAAFTVAHEIGHLLGLSHDDSKFCEENFGSTEDKRLMSSILTSIDASKPWSKCTSATITEFLDDGHGNCLLDLPRKQILGPEELPGQTYDATQQCNLTFGPEYSVCPGMDVCARLWCAVVRQGQMVCLTKKLPAVEGTPCGKGRICLQGKCVDKTKKKYYSTSSHGNWGSWGPWGQCSRSCGGGVQFAYRHCNNPAPRNSGRYCTGKRAIYRSCSVVPCPPNGKSFRLEQCEAKNGYQSDAKGVKTFVEWVPKYAGVLPADVCKLTCRARGTGYYVVFSPKVTDGTECRPYSNSVCVRGRCVRTGCDGIIGSKLQYDKCGVCGGDNSSCTKVIGTFNKKSKGYTDVVRIPEGATHIKVRQFKAKDETRFTAYLALKKKNGEYLINGKYMISTSETIIDLNGTVMNYSGWSHRDDFLHGMGYAATKEILIVQILATDPTKALDVRYSFFVPKKSTQKANSVTNHSSNKVGATTQQLQWVTGPWLACSRTCDTGWHTRTVQCQDGSRKLAKGCLLAQRPSAFKQCLLKKC</sequence>
<keyword evidence="9 25" id="KW-0482">Metalloprotease</keyword>
<evidence type="ECO:0000256" key="21">
    <source>
        <dbReference type="PROSITE-ProRule" id="PRU00276"/>
    </source>
</evidence>
<dbReference type="KEGG" id="dord:105994050"/>
<dbReference type="Pfam" id="PF19236">
    <property type="entry name" value="ADAMTS_CR_3"/>
    <property type="match status" value="1"/>
</dbReference>
<accession>A0A1S3G2M4</accession>
<feature type="binding site" description="in inhibited form" evidence="19">
    <location>
        <position position="364"/>
    </location>
    <ligand>
        <name>Zn(2+)</name>
        <dbReference type="ChEBI" id="CHEBI:29105"/>
        <note>catalytic</note>
    </ligand>
</feature>
<feature type="active site" evidence="16 21">
    <location>
        <position position="564"/>
    </location>
</feature>
<evidence type="ECO:0000256" key="1">
    <source>
        <dbReference type="ARBA" id="ARBA00004498"/>
    </source>
</evidence>
<feature type="compositionally biased region" description="Low complexity" evidence="22">
    <location>
        <begin position="384"/>
        <end position="400"/>
    </location>
</feature>
<dbReference type="InterPro" id="IPR050439">
    <property type="entry name" value="ADAMTS_ADAMTS-like"/>
</dbReference>
<dbReference type="Gene3D" id="3.40.390.10">
    <property type="entry name" value="Collagenase (Catalytic Domain)"/>
    <property type="match status" value="1"/>
</dbReference>
<dbReference type="FunFam" id="2.20.100.10:FF:000006">
    <property type="entry name" value="A disintegrin and metalloproteinase with thrombospondin motifs 1"/>
    <property type="match status" value="1"/>
</dbReference>
<protein>
    <recommendedName>
        <fullName evidence="13">A disintegrin and metalloproteinase with thrombospondin motifs 5</fullName>
    </recommendedName>
    <alternativeName>
        <fullName evidence="15">ADMP-2</fullName>
    </alternativeName>
    <alternativeName>
        <fullName evidence="14">Aggrecanase-2</fullName>
    </alternativeName>
</protein>
<dbReference type="OrthoDB" id="9936463at2759"/>
<keyword evidence="12 20" id="KW-0325">Glycoprotein</keyword>
<dbReference type="CTD" id="11096"/>
<evidence type="ECO:0000313" key="25">
    <source>
        <dbReference type="RefSeq" id="XP_012882910.1"/>
    </source>
</evidence>
<dbReference type="SMART" id="SM00608">
    <property type="entry name" value="ACR"/>
    <property type="match status" value="1"/>
</dbReference>
<keyword evidence="6 17" id="KW-0479">Metal-binding</keyword>
<dbReference type="Pfam" id="PF00090">
    <property type="entry name" value="TSP_1"/>
    <property type="match status" value="1"/>
</dbReference>
<dbReference type="InterPro" id="IPR000884">
    <property type="entry name" value="TSP1_rpt"/>
</dbReference>
<dbReference type="GO" id="GO:0004222">
    <property type="term" value="F:metalloendopeptidase activity"/>
    <property type="evidence" value="ECO:0007669"/>
    <property type="project" value="InterPro"/>
</dbReference>
<keyword evidence="3" id="KW-0272">Extracellular matrix</keyword>
<evidence type="ECO:0000259" key="23">
    <source>
        <dbReference type="PROSITE" id="PS50215"/>
    </source>
</evidence>
<feature type="binding site" evidence="17 21">
    <location>
        <position position="563"/>
    </location>
    <ligand>
        <name>Zn(2+)</name>
        <dbReference type="ChEBI" id="CHEBI:29105"/>
        <note>catalytic</note>
    </ligand>
</feature>
<dbReference type="FunFam" id="2.60.120.830:FF:000001">
    <property type="entry name" value="A disintegrin and metalloproteinase with thrombospondin motifs 1"/>
    <property type="match status" value="1"/>
</dbReference>
<feature type="region of interest" description="Disordered" evidence="22">
    <location>
        <begin position="134"/>
        <end position="200"/>
    </location>
</feature>
<dbReference type="PROSITE" id="PS50215">
    <property type="entry name" value="ADAM_MEPRO"/>
    <property type="match status" value="1"/>
</dbReference>
<feature type="binding site" evidence="17">
    <location>
        <position position="627"/>
    </location>
    <ligand>
        <name>Ca(2+)</name>
        <dbReference type="ChEBI" id="CHEBI:29108"/>
        <label>2</label>
    </ligand>
</feature>
<dbReference type="STRING" id="10020.ENSDORP00000014128"/>
<dbReference type="GO" id="GO:0031012">
    <property type="term" value="C:extracellular matrix"/>
    <property type="evidence" value="ECO:0007669"/>
    <property type="project" value="TreeGrafter"/>
</dbReference>
<dbReference type="Gene3D" id="2.60.120.830">
    <property type="match status" value="1"/>
</dbReference>
<feature type="binding site" evidence="17">
    <location>
        <position position="513"/>
    </location>
    <ligand>
        <name>Ca(2+)</name>
        <dbReference type="ChEBI" id="CHEBI:29108"/>
        <label>1</label>
    </ligand>
</feature>
<evidence type="ECO:0000256" key="3">
    <source>
        <dbReference type="ARBA" id="ARBA00022530"/>
    </source>
</evidence>
<feature type="disulfide bond" evidence="18">
    <location>
        <begin position="524"/>
        <end position="529"/>
    </location>
</feature>
<dbReference type="InterPro" id="IPR045371">
    <property type="entry name" value="ADAMTS_CR_3"/>
</dbReference>
<reference evidence="25" key="1">
    <citation type="submission" date="2025-08" db="UniProtKB">
        <authorList>
            <consortium name="RefSeq"/>
        </authorList>
    </citation>
    <scope>IDENTIFICATION</scope>
    <source>
        <tissue evidence="25">Kidney</tissue>
    </source>
</reference>
<feature type="disulfide bond" evidence="18">
    <location>
        <begin position="736"/>
        <end position="774"/>
    </location>
</feature>
<dbReference type="Gene3D" id="2.20.100.10">
    <property type="entry name" value="Thrombospondin type-1 (TSP1) repeat"/>
    <property type="match status" value="2"/>
</dbReference>
<dbReference type="CDD" id="cd04273">
    <property type="entry name" value="ZnMc_ADAMTS_like"/>
    <property type="match status" value="1"/>
</dbReference>
<dbReference type="Pfam" id="PF17771">
    <property type="entry name" value="ADAMTS_CR_2"/>
    <property type="match status" value="1"/>
</dbReference>
<dbReference type="InParanoid" id="A0A1S3G2M4"/>
<dbReference type="AlphaFoldDB" id="A0A1S3G2M4"/>
<keyword evidence="10" id="KW-0865">Zymogen</keyword>
<feature type="disulfide bond" evidence="18">
    <location>
        <begin position="732"/>
        <end position="769"/>
    </location>
</feature>
<dbReference type="Gene3D" id="3.40.1620.60">
    <property type="match status" value="2"/>
</dbReference>
<evidence type="ECO:0000256" key="22">
    <source>
        <dbReference type="SAM" id="MobiDB-lite"/>
    </source>
</evidence>
<dbReference type="PANTHER" id="PTHR13723">
    <property type="entry name" value="ADAMTS A DISINTEGRIN AND METALLOPROTEASE WITH THROMBOSPONDIN MOTIFS PROTEASE"/>
    <property type="match status" value="1"/>
</dbReference>
<evidence type="ECO:0000256" key="8">
    <source>
        <dbReference type="ARBA" id="ARBA00022833"/>
    </source>
</evidence>
<gene>
    <name evidence="25" type="primary">Adamts5</name>
</gene>
<feature type="region of interest" description="Disordered" evidence="22">
    <location>
        <begin position="358"/>
        <end position="409"/>
    </location>
</feature>
<dbReference type="SUPFAM" id="SSF55486">
    <property type="entry name" value="Metalloproteases ('zincins'), catalytic domain"/>
    <property type="match status" value="1"/>
</dbReference>
<feature type="binding site" evidence="17">
    <location>
        <position position="506"/>
    </location>
    <ligand>
        <name>Ca(2+)</name>
        <dbReference type="ChEBI" id="CHEBI:29108"/>
        <label>1</label>
    </ligand>
</feature>
<comment type="caution">
    <text evidence="21">Lacks conserved residue(s) required for the propagation of feature annotation.</text>
</comment>
<dbReference type="PROSITE" id="PS50092">
    <property type="entry name" value="TSP1"/>
    <property type="match status" value="2"/>
</dbReference>
<feature type="binding site" evidence="17">
    <location>
        <position position="627"/>
    </location>
    <ligand>
        <name>Ca(2+)</name>
        <dbReference type="ChEBI" id="CHEBI:29108"/>
        <label>1</label>
    </ligand>
</feature>
<feature type="binding site" evidence="17">
    <location>
        <position position="624"/>
    </location>
    <ligand>
        <name>Ca(2+)</name>
        <dbReference type="ChEBI" id="CHEBI:29108"/>
        <label>1</label>
    </ligand>
</feature>
<keyword evidence="4" id="KW-0645">Protease</keyword>
<feature type="disulfide bond" evidence="18">
    <location>
        <begin position="541"/>
        <end position="624"/>
    </location>
</feature>
<feature type="disulfide bond" evidence="18">
    <location>
        <begin position="695"/>
        <end position="706"/>
    </location>
</feature>
<dbReference type="SUPFAM" id="SSF82895">
    <property type="entry name" value="TSP-1 type 1 repeat"/>
    <property type="match status" value="2"/>
</dbReference>
<feature type="binding site" evidence="17 21">
    <location>
        <position position="573"/>
    </location>
    <ligand>
        <name>Zn(2+)</name>
        <dbReference type="ChEBI" id="CHEBI:29105"/>
        <note>catalytic</note>
    </ligand>
</feature>
<evidence type="ECO:0000256" key="18">
    <source>
        <dbReference type="PIRSR" id="PIRSR613273-3"/>
    </source>
</evidence>
<evidence type="ECO:0000256" key="16">
    <source>
        <dbReference type="PIRSR" id="PIRSR613273-1"/>
    </source>
</evidence>
<comment type="subcellular location">
    <subcellularLocation>
        <location evidence="1">Secreted</location>
        <location evidence="1">Extracellular space</location>
        <location evidence="1">Extracellular matrix</location>
    </subcellularLocation>
</comment>
<dbReference type="PANTHER" id="PTHR13723:SF37">
    <property type="entry name" value="A DISINTEGRIN AND METALLOPROTEINASE WITH THROMBOSPONDIN MOTIFS 5"/>
    <property type="match status" value="1"/>
</dbReference>
<dbReference type="SMART" id="SM00209">
    <property type="entry name" value="TSP1"/>
    <property type="match status" value="2"/>
</dbReference>
<evidence type="ECO:0000256" key="7">
    <source>
        <dbReference type="ARBA" id="ARBA00022801"/>
    </source>
</evidence>
<feature type="disulfide bond" evidence="18">
    <location>
        <begin position="650"/>
        <end position="672"/>
    </location>
</feature>
<evidence type="ECO:0000256" key="5">
    <source>
        <dbReference type="ARBA" id="ARBA00022685"/>
    </source>
</evidence>
<dbReference type="InterPro" id="IPR041645">
    <property type="entry name" value="ADAMTS_CR_2"/>
</dbReference>
<dbReference type="GeneID" id="105994050"/>
<dbReference type="FunCoup" id="A0A1S3G2M4">
    <property type="interactions" value="246"/>
</dbReference>
<dbReference type="RefSeq" id="XP_012882910.1">
    <property type="nucleotide sequence ID" value="XM_013027456.1"/>
</dbReference>
<evidence type="ECO:0000256" key="13">
    <source>
        <dbReference type="ARBA" id="ARBA00072806"/>
    </source>
</evidence>
<evidence type="ECO:0000256" key="14">
    <source>
        <dbReference type="ARBA" id="ARBA00079522"/>
    </source>
</evidence>
<feature type="binding site" evidence="17">
    <location>
        <position position="423"/>
    </location>
    <ligand>
        <name>Ca(2+)</name>
        <dbReference type="ChEBI" id="CHEBI:29108"/>
        <label>1</label>
    </ligand>
</feature>
<dbReference type="InterPro" id="IPR036383">
    <property type="entry name" value="TSP1_rpt_sf"/>
</dbReference>
<feature type="domain" description="Peptidase M12B" evidence="23">
    <location>
        <begin position="420"/>
        <end position="629"/>
    </location>
</feature>
<keyword evidence="11 18" id="KW-1015">Disulfide bond</keyword>
<feature type="binding site" evidence="17">
    <location>
        <position position="423"/>
    </location>
    <ligand>
        <name>Ca(2+)</name>
        <dbReference type="ChEBI" id="CHEBI:29108"/>
        <label>2</label>
    </ligand>
</feature>
<dbReference type="InterPro" id="IPR024079">
    <property type="entry name" value="MetalloPept_cat_dom_sf"/>
</dbReference>
<evidence type="ECO:0000256" key="19">
    <source>
        <dbReference type="PIRSR" id="PIRSR613276-2"/>
    </source>
</evidence>
<feature type="disulfide bond" evidence="18">
    <location>
        <begin position="661"/>
        <end position="682"/>
    </location>
</feature>
<feature type="disulfide bond" evidence="18">
    <location>
        <begin position="667"/>
        <end position="701"/>
    </location>
</feature>
<evidence type="ECO:0000256" key="4">
    <source>
        <dbReference type="ARBA" id="ARBA00022670"/>
    </source>
</evidence>
<dbReference type="GO" id="GO:0005576">
    <property type="term" value="C:extracellular region"/>
    <property type="evidence" value="ECO:0007669"/>
    <property type="project" value="UniProtKB-ARBA"/>
</dbReference>
<proteinExistence type="predicted"/>
<evidence type="ECO:0000256" key="15">
    <source>
        <dbReference type="ARBA" id="ARBA00081800"/>
    </source>
</evidence>
<organism evidence="24 25">
    <name type="scientific">Dipodomys ordii</name>
    <name type="common">Ord's kangaroo rat</name>
    <dbReference type="NCBI Taxonomy" id="10020"/>
    <lineage>
        <taxon>Eukaryota</taxon>
        <taxon>Metazoa</taxon>
        <taxon>Chordata</taxon>
        <taxon>Craniata</taxon>
        <taxon>Vertebrata</taxon>
        <taxon>Euteleostomi</taxon>
        <taxon>Mammalia</taxon>
        <taxon>Eutheria</taxon>
        <taxon>Euarchontoglires</taxon>
        <taxon>Glires</taxon>
        <taxon>Rodentia</taxon>
        <taxon>Castorimorpha</taxon>
        <taxon>Heteromyidae</taxon>
        <taxon>Dipodomyinae</taxon>
        <taxon>Dipodomys</taxon>
    </lineage>
</organism>